<organism evidence="2 3">
    <name type="scientific">Psychroserpens ponticola</name>
    <dbReference type="NCBI Taxonomy" id="2932268"/>
    <lineage>
        <taxon>Bacteria</taxon>
        <taxon>Pseudomonadati</taxon>
        <taxon>Bacteroidota</taxon>
        <taxon>Flavobacteriia</taxon>
        <taxon>Flavobacteriales</taxon>
        <taxon>Flavobacteriaceae</taxon>
        <taxon>Psychroserpens</taxon>
    </lineage>
</organism>
<dbReference type="Proteomes" id="UP001202717">
    <property type="component" value="Chromosome"/>
</dbReference>
<proteinExistence type="predicted"/>
<evidence type="ECO:0000256" key="1">
    <source>
        <dbReference type="SAM" id="Phobius"/>
    </source>
</evidence>
<gene>
    <name evidence="2" type="ORF">MUN68_013385</name>
</gene>
<evidence type="ECO:0000313" key="3">
    <source>
        <dbReference type="Proteomes" id="UP001202717"/>
    </source>
</evidence>
<reference evidence="2 3" key="1">
    <citation type="submission" date="2023-01" db="EMBL/GenBank/DDBJ databases">
        <title>Psychroserpens ponticola sp. nov., isolated from seawater.</title>
        <authorList>
            <person name="Kristyanto S."/>
            <person name="Jung J."/>
            <person name="Kim J.M."/>
            <person name="Jeon C.O."/>
        </authorList>
    </citation>
    <scope>NUCLEOTIDE SEQUENCE [LARGE SCALE GENOMIC DNA]</scope>
    <source>
        <strain evidence="2 3">MSW6</strain>
    </source>
</reference>
<dbReference type="EMBL" id="CP116221">
    <property type="protein sequence ID" value="WCO01052.1"/>
    <property type="molecule type" value="Genomic_DNA"/>
</dbReference>
<dbReference type="Pfam" id="PF19578">
    <property type="entry name" value="DUF6090"/>
    <property type="match status" value="1"/>
</dbReference>
<name>A0ABY7RWB9_9FLAO</name>
<keyword evidence="1" id="KW-1133">Transmembrane helix</keyword>
<evidence type="ECO:0000313" key="2">
    <source>
        <dbReference type="EMBL" id="WCO01052.1"/>
    </source>
</evidence>
<feature type="transmembrane region" description="Helical" evidence="1">
    <location>
        <begin position="21"/>
        <end position="42"/>
    </location>
</feature>
<protein>
    <submittedName>
        <fullName evidence="2">DUF6090 family protein</fullName>
    </submittedName>
</protein>
<keyword evidence="1" id="KW-0812">Transmembrane</keyword>
<dbReference type="InterPro" id="IPR045749">
    <property type="entry name" value="DUF6090"/>
</dbReference>
<sequence length="252" mass="29344">MIKFFRKIRYDLMEKKKTGKYLKYAIGEIILVVIGILIALQLNNYNESLNQSNQELKALNNLKLDFKYNESELNKSIIELKEINNACFTILNQTGNKHEETFDIDSLLQFTPSVPQYFPQNGFLMDLMNSGNLGIIKNDKLRYKLSSWLPALETLKNRENLTSKFDDILIIYIIKNGSWLNSDEKSSDKEINALKFPKSGFEINNNDLLQNIEFENLIENQIVYKSQLLDNQIVCLELIREIIMLLESETNE</sequence>
<keyword evidence="1" id="KW-0472">Membrane</keyword>
<accession>A0ABY7RWB9</accession>
<keyword evidence="3" id="KW-1185">Reference proteome</keyword>
<dbReference type="RefSeq" id="WP_249996749.1">
    <property type="nucleotide sequence ID" value="NZ_CP116221.1"/>
</dbReference>